<organism evidence="1 2">
    <name type="scientific">Sphagnum jensenii</name>
    <dbReference type="NCBI Taxonomy" id="128206"/>
    <lineage>
        <taxon>Eukaryota</taxon>
        <taxon>Viridiplantae</taxon>
        <taxon>Streptophyta</taxon>
        <taxon>Embryophyta</taxon>
        <taxon>Bryophyta</taxon>
        <taxon>Sphagnophytina</taxon>
        <taxon>Sphagnopsida</taxon>
        <taxon>Sphagnales</taxon>
        <taxon>Sphagnaceae</taxon>
        <taxon>Sphagnum</taxon>
    </lineage>
</organism>
<name>A0ABP0VID9_9BRYO</name>
<dbReference type="Proteomes" id="UP001497444">
    <property type="component" value="Unassembled WGS sequence"/>
</dbReference>
<dbReference type="EMBL" id="CAXAQS010000994">
    <property type="protein sequence ID" value="CAK9254182.1"/>
    <property type="molecule type" value="Genomic_DNA"/>
</dbReference>
<proteinExistence type="predicted"/>
<keyword evidence="2" id="KW-1185">Reference proteome</keyword>
<evidence type="ECO:0000313" key="1">
    <source>
        <dbReference type="EMBL" id="CAK9254182.1"/>
    </source>
</evidence>
<comment type="caution">
    <text evidence="1">The sequence shown here is derived from an EMBL/GenBank/DDBJ whole genome shotgun (WGS) entry which is preliminary data.</text>
</comment>
<reference evidence="1" key="1">
    <citation type="submission" date="2024-02" db="EMBL/GenBank/DDBJ databases">
        <authorList>
            <consortium name="ELIXIR-Norway"/>
            <consortium name="Elixir Norway"/>
        </authorList>
    </citation>
    <scope>NUCLEOTIDE SEQUENCE</scope>
</reference>
<protein>
    <submittedName>
        <fullName evidence="1">Uncharacterized protein</fullName>
    </submittedName>
</protein>
<accession>A0ABP0VID9</accession>
<evidence type="ECO:0000313" key="2">
    <source>
        <dbReference type="Proteomes" id="UP001497444"/>
    </source>
</evidence>
<sequence>MNNQEHPQGGKTLLTLEVKAHGIHLTTHPEAMAEKLQELKELKRTSSENIWFTDQGSKALIALFLVEIFATEKRLSKMLYEFYESFDPQEMLQLLDHMDGFSDEIAQ</sequence>
<gene>
    <name evidence="1" type="ORF">CSSPJE1EN1_LOCUS29560</name>
</gene>